<accession>A0ABR1XW63</accession>
<dbReference type="Proteomes" id="UP001456524">
    <property type="component" value="Unassembled WGS sequence"/>
</dbReference>
<feature type="compositionally biased region" description="Polar residues" evidence="1">
    <location>
        <begin position="239"/>
        <end position="250"/>
    </location>
</feature>
<gene>
    <name evidence="2" type="ORF">IWX90DRAFT_181073</name>
</gene>
<sequence length="313" mass="35559">MPSRWSYCMALYSRPQKHHLSHFASSAKKTSCARACARMIYVLPLDSKRFLSCAAGGSARFGRLTGSFMLAISLWYNHFQYKEEPNSQPHDADDNGPFRLFSITLLPRIKSAHSTDAMRADDATYAGLGKHRCSDRGCCRTFLTSYDGWLARCFRPGRQTDRQTLENIMHAYLLNSRTSMTDFDVRIIGVLQRRRRRRFPYPDLSAVPPSRQRATVQRLPSLTHPIPFLSSQSAHSLHSRPWTPSASFPATPQKLHLPIPRHPSLSKQRKERSASITRHRRRRAAHSHPHHTTLPAGPVNAHPRLACFSTGDP</sequence>
<name>A0ABR1XW63_9PEZI</name>
<feature type="region of interest" description="Disordered" evidence="1">
    <location>
        <begin position="239"/>
        <end position="313"/>
    </location>
</feature>
<evidence type="ECO:0000256" key="1">
    <source>
        <dbReference type="SAM" id="MobiDB-lite"/>
    </source>
</evidence>
<comment type="caution">
    <text evidence="2">The sequence shown here is derived from an EMBL/GenBank/DDBJ whole genome shotgun (WGS) entry which is preliminary data.</text>
</comment>
<evidence type="ECO:0000313" key="3">
    <source>
        <dbReference type="Proteomes" id="UP001456524"/>
    </source>
</evidence>
<keyword evidence="3" id="KW-1185">Reference proteome</keyword>
<feature type="compositionally biased region" description="Basic residues" evidence="1">
    <location>
        <begin position="277"/>
        <end position="291"/>
    </location>
</feature>
<protein>
    <submittedName>
        <fullName evidence="2">Uncharacterized protein</fullName>
    </submittedName>
</protein>
<organism evidence="2 3">
    <name type="scientific">Phyllosticta citrichinensis</name>
    <dbReference type="NCBI Taxonomy" id="1130410"/>
    <lineage>
        <taxon>Eukaryota</taxon>
        <taxon>Fungi</taxon>
        <taxon>Dikarya</taxon>
        <taxon>Ascomycota</taxon>
        <taxon>Pezizomycotina</taxon>
        <taxon>Dothideomycetes</taxon>
        <taxon>Dothideomycetes incertae sedis</taxon>
        <taxon>Botryosphaeriales</taxon>
        <taxon>Phyllostictaceae</taxon>
        <taxon>Phyllosticta</taxon>
    </lineage>
</organism>
<evidence type="ECO:0000313" key="2">
    <source>
        <dbReference type="EMBL" id="KAK8169531.1"/>
    </source>
</evidence>
<reference evidence="2 3" key="1">
    <citation type="journal article" date="2022" name="G3 (Bethesda)">
        <title>Enemy or ally: a genomic approach to elucidate the lifestyle of Phyllosticta citrichinaensis.</title>
        <authorList>
            <person name="Buijs V.A."/>
            <person name="Groenewald J.Z."/>
            <person name="Haridas S."/>
            <person name="LaButti K.M."/>
            <person name="Lipzen A."/>
            <person name="Martin F.M."/>
            <person name="Barry K."/>
            <person name="Grigoriev I.V."/>
            <person name="Crous P.W."/>
            <person name="Seidl M.F."/>
        </authorList>
    </citation>
    <scope>NUCLEOTIDE SEQUENCE [LARGE SCALE GENOMIC DNA]</scope>
    <source>
        <strain evidence="2 3">CBS 129764</strain>
    </source>
</reference>
<dbReference type="EMBL" id="JBBWUH010000004">
    <property type="protein sequence ID" value="KAK8169531.1"/>
    <property type="molecule type" value="Genomic_DNA"/>
</dbReference>
<proteinExistence type="predicted"/>